<proteinExistence type="predicted"/>
<gene>
    <name evidence="3" type="ORF">BpHYR1_005823</name>
</gene>
<accession>A0A3M7SD24</accession>
<reference evidence="3 4" key="1">
    <citation type="journal article" date="2018" name="Sci. Rep.">
        <title>Genomic signatures of local adaptation to the degree of environmental predictability in rotifers.</title>
        <authorList>
            <person name="Franch-Gras L."/>
            <person name="Hahn C."/>
            <person name="Garcia-Roger E.M."/>
            <person name="Carmona M.J."/>
            <person name="Serra M."/>
            <person name="Gomez A."/>
        </authorList>
    </citation>
    <scope>NUCLEOTIDE SEQUENCE [LARGE SCALE GENOMIC DNA]</scope>
    <source>
        <strain evidence="3">HYR1</strain>
    </source>
</reference>
<keyword evidence="3" id="KW-0548">Nucleotidyltransferase</keyword>
<dbReference type="Pfam" id="PF14529">
    <property type="entry name" value="Exo_endo_phos_2"/>
    <property type="match status" value="1"/>
</dbReference>
<evidence type="ECO:0000259" key="2">
    <source>
        <dbReference type="Pfam" id="PF14529"/>
    </source>
</evidence>
<protein>
    <submittedName>
        <fullName evidence="3">RNA-directed DNA polymerase from mobile element jockey-like</fullName>
    </submittedName>
</protein>
<dbReference type="PANTHER" id="PTHR33395">
    <property type="entry name" value="TRANSCRIPTASE, PUTATIVE-RELATED-RELATED"/>
    <property type="match status" value="1"/>
</dbReference>
<dbReference type="PANTHER" id="PTHR33395:SF22">
    <property type="entry name" value="REVERSE TRANSCRIPTASE DOMAIN-CONTAINING PROTEIN"/>
    <property type="match status" value="1"/>
</dbReference>
<dbReference type="GO" id="GO:0031012">
    <property type="term" value="C:extracellular matrix"/>
    <property type="evidence" value="ECO:0007669"/>
    <property type="project" value="TreeGrafter"/>
</dbReference>
<dbReference type="EMBL" id="REGN01001593">
    <property type="protein sequence ID" value="RNA33723.1"/>
    <property type="molecule type" value="Genomic_DNA"/>
</dbReference>
<evidence type="ECO:0000313" key="3">
    <source>
        <dbReference type="EMBL" id="RNA33723.1"/>
    </source>
</evidence>
<dbReference type="Proteomes" id="UP000276133">
    <property type="component" value="Unassembled WGS sequence"/>
</dbReference>
<feature type="coiled-coil region" evidence="1">
    <location>
        <begin position="402"/>
        <end position="433"/>
    </location>
</feature>
<organism evidence="3 4">
    <name type="scientific">Brachionus plicatilis</name>
    <name type="common">Marine rotifer</name>
    <name type="synonym">Brachionus muelleri</name>
    <dbReference type="NCBI Taxonomy" id="10195"/>
    <lineage>
        <taxon>Eukaryota</taxon>
        <taxon>Metazoa</taxon>
        <taxon>Spiralia</taxon>
        <taxon>Gnathifera</taxon>
        <taxon>Rotifera</taxon>
        <taxon>Eurotatoria</taxon>
        <taxon>Monogononta</taxon>
        <taxon>Pseudotrocha</taxon>
        <taxon>Ploima</taxon>
        <taxon>Brachionidae</taxon>
        <taxon>Brachionus</taxon>
    </lineage>
</organism>
<dbReference type="OrthoDB" id="8069600at2759"/>
<keyword evidence="4" id="KW-1185">Reference proteome</keyword>
<feature type="domain" description="Endonuclease/exonuclease/phosphatase" evidence="2">
    <location>
        <begin position="168"/>
        <end position="277"/>
    </location>
</feature>
<dbReference type="Gene3D" id="3.60.10.10">
    <property type="entry name" value="Endonuclease/exonuclease/phosphatase"/>
    <property type="match status" value="1"/>
</dbReference>
<keyword evidence="3" id="KW-0695">RNA-directed DNA polymerase</keyword>
<comment type="caution">
    <text evidence="3">The sequence shown here is derived from an EMBL/GenBank/DDBJ whole genome shotgun (WGS) entry which is preliminary data.</text>
</comment>
<sequence length="489" mass="57054">MVNVQKSTFDAFAAEQKKLIDGLEKRISDLEEKCKLLETENKKLKGSKEQNKPMLFSDLLKKNKMDNVEKNIINAIRLERCEEEKKSKNVLIFGTEFTEDSKVNVDLVKEMVESVGCDSKKVKFVRRFKRKDDNVKSTPILVELEDKDSRLELLKSAKYLKQNEKFEKVYINPDQTFAERELSKNLIAKRNELNNSNDRRFSSLVICGDFNYPSIKWSTNSNFPDITPFDLASQVFVENLQDSFLSQVVMKNTFQTSENSSSNILDLVLASNRERVLELEHKPVLGDLLRGHHVLTFKYSTVSIFSNFDNRLFDFSKGKYKLFADELVKINWLSIFNTKDVEASYIFLLKVYNHLCKKYIPLRRKQAKVKVPWITKKSKKLTRKKKNFWFKYLASGKNVGLLEEYKKVKKDANKSLKNDLKEFEMNLVAKSKKFPKLFYSYVNSKLAVKDQIKALKDKFGELKTESSDLCSILNEQFESVFIKEEPDFT</sequence>
<dbReference type="AlphaFoldDB" id="A0A3M7SD24"/>
<dbReference type="GO" id="GO:0061343">
    <property type="term" value="P:cell adhesion involved in heart morphogenesis"/>
    <property type="evidence" value="ECO:0007669"/>
    <property type="project" value="TreeGrafter"/>
</dbReference>
<keyword evidence="1" id="KW-0175">Coiled coil</keyword>
<dbReference type="GO" id="GO:0003964">
    <property type="term" value="F:RNA-directed DNA polymerase activity"/>
    <property type="evidence" value="ECO:0007669"/>
    <property type="project" value="UniProtKB-KW"/>
</dbReference>
<dbReference type="InterPro" id="IPR036691">
    <property type="entry name" value="Endo/exonu/phosph_ase_sf"/>
</dbReference>
<feature type="non-terminal residue" evidence="3">
    <location>
        <position position="489"/>
    </location>
</feature>
<name>A0A3M7SD24_BRAPC</name>
<evidence type="ECO:0000313" key="4">
    <source>
        <dbReference type="Proteomes" id="UP000276133"/>
    </source>
</evidence>
<feature type="coiled-coil region" evidence="1">
    <location>
        <begin position="13"/>
        <end position="47"/>
    </location>
</feature>
<evidence type="ECO:0000256" key="1">
    <source>
        <dbReference type="SAM" id="Coils"/>
    </source>
</evidence>
<keyword evidence="3" id="KW-0808">Transferase</keyword>
<dbReference type="InterPro" id="IPR005135">
    <property type="entry name" value="Endo/exonuclease/phosphatase"/>
</dbReference>
<dbReference type="GO" id="GO:0007508">
    <property type="term" value="P:larval heart development"/>
    <property type="evidence" value="ECO:0007669"/>
    <property type="project" value="TreeGrafter"/>
</dbReference>